<protein>
    <submittedName>
        <fullName evidence="2">Uncharacterized protein</fullName>
    </submittedName>
</protein>
<gene>
    <name evidence="2" type="ORF">VDAG_05744</name>
</gene>
<reference evidence="2 3" key="1">
    <citation type="submission" date="2008-03" db="EMBL/GenBank/DDBJ databases">
        <title>The Genome Sequence of Verticillium dahliae VdLs.17.</title>
        <authorList>
            <consortium name="The Broad Institute Genome Sequencing Platform"/>
            <person name="Ma L.-J.J."/>
            <person name="Klosterman S.J."/>
            <person name="Subbarao K."/>
            <person name="Dobinson K."/>
            <person name="Veronese P."/>
            <person name="Kang S."/>
            <person name="Gold S.E."/>
            <person name="Young S."/>
            <person name="Jaffe D."/>
            <person name="Gnerre S."/>
            <person name="Berlin A."/>
            <person name="Heiman D."/>
            <person name="Hepburn T."/>
            <person name="Sykes S."/>
            <person name="Alvarado L."/>
            <person name="Kodira C.D."/>
            <person name="Lander E."/>
            <person name="Galagan J."/>
            <person name="Nusbaum C."/>
            <person name="Birren B."/>
        </authorList>
    </citation>
    <scope>NUCLEOTIDE SEQUENCE [LARGE SCALE GENOMIC DNA]</scope>
    <source>
        <strain evidence="3">VdLs.17 / ATCC MYA-4575 / FGSC 10137</strain>
    </source>
</reference>
<dbReference type="Proteomes" id="UP000001611">
    <property type="component" value="Chromosome 4"/>
</dbReference>
<dbReference type="OMA" id="HAPSIHH"/>
<feature type="chain" id="PRO_5003439698" evidence="1">
    <location>
        <begin position="35"/>
        <end position="148"/>
    </location>
</feature>
<keyword evidence="3" id="KW-1185">Reference proteome</keyword>
<dbReference type="EMBL" id="DS572705">
    <property type="protein sequence ID" value="EGY14580.1"/>
    <property type="molecule type" value="Genomic_DNA"/>
</dbReference>
<accession>G2X6G2</accession>
<feature type="signal peptide" evidence="1">
    <location>
        <begin position="1"/>
        <end position="34"/>
    </location>
</feature>
<dbReference type="InParanoid" id="G2X6G2"/>
<dbReference type="RefSeq" id="XP_009653436.1">
    <property type="nucleotide sequence ID" value="XM_009655141.1"/>
</dbReference>
<evidence type="ECO:0000313" key="2">
    <source>
        <dbReference type="EMBL" id="EGY14580.1"/>
    </source>
</evidence>
<organism evidence="2 3">
    <name type="scientific">Verticillium dahliae (strain VdLs.17 / ATCC MYA-4575 / FGSC 10137)</name>
    <name type="common">Verticillium wilt</name>
    <dbReference type="NCBI Taxonomy" id="498257"/>
    <lineage>
        <taxon>Eukaryota</taxon>
        <taxon>Fungi</taxon>
        <taxon>Dikarya</taxon>
        <taxon>Ascomycota</taxon>
        <taxon>Pezizomycotina</taxon>
        <taxon>Sordariomycetes</taxon>
        <taxon>Hypocreomycetidae</taxon>
        <taxon>Glomerellales</taxon>
        <taxon>Plectosphaerellaceae</taxon>
        <taxon>Verticillium</taxon>
    </lineage>
</organism>
<dbReference type="GeneID" id="20707207"/>
<dbReference type="eggNOG" id="ENOG502T3YV">
    <property type="taxonomic scope" value="Eukaryota"/>
</dbReference>
<name>G2X6G2_VERDV</name>
<dbReference type="HOGENOM" id="CLU_1836641_0_0_1"/>
<evidence type="ECO:0000313" key="3">
    <source>
        <dbReference type="Proteomes" id="UP000001611"/>
    </source>
</evidence>
<sequence>MLSAACNVHLRSWWLLLLVLVLVLLLLLAASTSGRPMQVHRLCPARTSQVSARVQVAPESSSVASNRRLDRAVGRLVWYQRGTRQSCSKTPDTPLQEVPTPPVNTAHNSSITLLYVGTIHFQAMAGQAGLGWAWTLRVPSLCPLFEFA</sequence>
<dbReference type="KEGG" id="vda:VDAG_05744"/>
<keyword evidence="1" id="KW-0732">Signal</keyword>
<proteinExistence type="predicted"/>
<dbReference type="AlphaFoldDB" id="G2X6G2"/>
<evidence type="ECO:0000256" key="1">
    <source>
        <dbReference type="SAM" id="SignalP"/>
    </source>
</evidence>